<gene>
    <name evidence="2" type="ORF">BK749_14385</name>
</gene>
<protein>
    <recommendedName>
        <fullName evidence="1">Metallo-beta-lactamase domain-containing protein</fullName>
    </recommendedName>
</protein>
<evidence type="ECO:0000313" key="3">
    <source>
        <dbReference type="Proteomes" id="UP000194911"/>
    </source>
</evidence>
<dbReference type="AlphaFoldDB" id="A0A243CVZ8"/>
<proteinExistence type="predicted"/>
<dbReference type="SMART" id="SM00849">
    <property type="entry name" value="Lactamase_B"/>
    <property type="match status" value="1"/>
</dbReference>
<organism evidence="2 3">
    <name type="scientific">Bacillus thuringiensis serovar vazensis</name>
    <dbReference type="NCBI Taxonomy" id="180867"/>
    <lineage>
        <taxon>Bacteria</taxon>
        <taxon>Bacillati</taxon>
        <taxon>Bacillota</taxon>
        <taxon>Bacilli</taxon>
        <taxon>Bacillales</taxon>
        <taxon>Bacillaceae</taxon>
        <taxon>Bacillus</taxon>
        <taxon>Bacillus cereus group</taxon>
    </lineage>
</organism>
<evidence type="ECO:0000259" key="1">
    <source>
        <dbReference type="SMART" id="SM00849"/>
    </source>
</evidence>
<evidence type="ECO:0000313" key="2">
    <source>
        <dbReference type="EMBL" id="OTY75210.1"/>
    </source>
</evidence>
<feature type="domain" description="Metallo-beta-lactamase" evidence="1">
    <location>
        <begin position="23"/>
        <end position="236"/>
    </location>
</feature>
<dbReference type="Pfam" id="PF00753">
    <property type="entry name" value="Lactamase_B"/>
    <property type="match status" value="1"/>
</dbReference>
<name>A0A243CVZ8_BACTU</name>
<dbReference type="Gene3D" id="3.60.15.10">
    <property type="entry name" value="Ribonuclease Z/Hydroxyacylglutathione hydrolase-like"/>
    <property type="match status" value="1"/>
</dbReference>
<dbReference type="PANTHER" id="PTHR23131:SF4">
    <property type="entry name" value="METALLO-BETA-LACTAMASE SUPERFAMILY POTEIN"/>
    <property type="match status" value="1"/>
</dbReference>
<dbReference type="EMBL" id="NFDQ01000057">
    <property type="protein sequence ID" value="OTY75210.1"/>
    <property type="molecule type" value="Genomic_DNA"/>
</dbReference>
<dbReference type="Proteomes" id="UP000194911">
    <property type="component" value="Unassembled WGS sequence"/>
</dbReference>
<dbReference type="SUPFAM" id="SSF56281">
    <property type="entry name" value="Metallo-hydrolase/oxidoreductase"/>
    <property type="match status" value="1"/>
</dbReference>
<dbReference type="InterPro" id="IPR050662">
    <property type="entry name" value="Sec-metab_biosynth-thioest"/>
</dbReference>
<dbReference type="InterPro" id="IPR001279">
    <property type="entry name" value="Metallo-B-lactamas"/>
</dbReference>
<accession>A0A243CVZ8</accession>
<dbReference type="PANTHER" id="PTHR23131">
    <property type="entry name" value="ENDORIBONUCLEASE LACTB2"/>
    <property type="match status" value="1"/>
</dbReference>
<dbReference type="RefSeq" id="WP_000222386.1">
    <property type="nucleotide sequence ID" value="NZ_NFDQ01000057.1"/>
</dbReference>
<sequence>MTYRSKISKIHRITLPVPGAIGSVHIYLIEGKELTLIDVGINTKESWEVLTVKLEELGYSPFDIKHIVLTHHHADHVGLLDYFPEGVKIYGHFKTNPWINRDTILYQQFESFINTYKSIYGIPENFQSKLLHINDSLSLSCNRSLTNFISEGDEIPSIPDFKIIETPGHSSTHICLYREKDGVLIGGDILIQNVFLNTMLEPPGLAETERPKLLVQYNESVEKLKQLPIKSILPGHGEEIFDMHALIEQQLKKQKKRMKRVIRILNDKPQTVFEICTKLFVGFYEIQFLLALSETVGILDLLEKEKQIEMNCLQGEWLYQISK</sequence>
<dbReference type="InterPro" id="IPR036866">
    <property type="entry name" value="RibonucZ/Hydroxyglut_hydro"/>
</dbReference>
<comment type="caution">
    <text evidence="2">The sequence shown here is derived from an EMBL/GenBank/DDBJ whole genome shotgun (WGS) entry which is preliminary data.</text>
</comment>
<reference evidence="2 3" key="1">
    <citation type="submission" date="2016-10" db="EMBL/GenBank/DDBJ databases">
        <title>Comparative genomics of Bacillus thuringiensis reveals a path to pathogens against multiple invertebrate hosts.</title>
        <authorList>
            <person name="Zheng J."/>
            <person name="Gao Q."/>
            <person name="Liu H."/>
            <person name="Peng D."/>
            <person name="Ruan L."/>
            <person name="Sun M."/>
        </authorList>
    </citation>
    <scope>NUCLEOTIDE SEQUENCE [LARGE SCALE GENOMIC DNA]</scope>
    <source>
        <strain evidence="2">BGSC 4CE1</strain>
    </source>
</reference>